<dbReference type="InterPro" id="IPR001608">
    <property type="entry name" value="Ala_racemase_N"/>
</dbReference>
<evidence type="ECO:0000256" key="2">
    <source>
        <dbReference type="ARBA" id="ARBA00022898"/>
    </source>
</evidence>
<dbReference type="RefSeq" id="WP_066187610.1">
    <property type="nucleotide sequence ID" value="NZ_LCUJ01000011.1"/>
</dbReference>
<dbReference type="AlphaFoldDB" id="A0A1C0B416"/>
<dbReference type="CDD" id="cd00430">
    <property type="entry name" value="PLPDE_III_AR"/>
    <property type="match status" value="1"/>
</dbReference>
<evidence type="ECO:0000313" key="9">
    <source>
        <dbReference type="Proteomes" id="UP000093281"/>
    </source>
</evidence>
<evidence type="ECO:0000256" key="6">
    <source>
        <dbReference type="PIRSR" id="PIRSR600821-52"/>
    </source>
</evidence>
<comment type="similarity">
    <text evidence="4">Belongs to the alanine racemase family.</text>
</comment>
<protein>
    <recommendedName>
        <fullName evidence="4">Alanine racemase</fullName>
        <ecNumber evidence="4">5.1.1.1</ecNumber>
    </recommendedName>
</protein>
<accession>A0A1C0B416</accession>
<evidence type="ECO:0000256" key="1">
    <source>
        <dbReference type="ARBA" id="ARBA00001933"/>
    </source>
</evidence>
<dbReference type="GO" id="GO:0005829">
    <property type="term" value="C:cytosol"/>
    <property type="evidence" value="ECO:0007669"/>
    <property type="project" value="TreeGrafter"/>
</dbReference>
<feature type="active site" description="Proton acceptor; specific for D-alanine" evidence="4">
    <location>
        <position position="33"/>
    </location>
</feature>
<dbReference type="InterPro" id="IPR009006">
    <property type="entry name" value="Ala_racemase/Decarboxylase_C"/>
</dbReference>
<dbReference type="Pfam" id="PF01168">
    <property type="entry name" value="Ala_racemase_N"/>
    <property type="match status" value="1"/>
</dbReference>
<dbReference type="HAMAP" id="MF_01201">
    <property type="entry name" value="Ala_racemase"/>
    <property type="match status" value="1"/>
</dbReference>
<feature type="active site" description="Proton acceptor; specific for L-alanine" evidence="4">
    <location>
        <position position="249"/>
    </location>
</feature>
<proteinExistence type="inferred from homology"/>
<dbReference type="EMBL" id="LCUJ01000011">
    <property type="protein sequence ID" value="OCL97087.1"/>
    <property type="molecule type" value="Genomic_DNA"/>
</dbReference>
<dbReference type="OrthoDB" id="9813814at2"/>
<dbReference type="Gene3D" id="3.20.20.10">
    <property type="entry name" value="Alanine racemase"/>
    <property type="match status" value="1"/>
</dbReference>
<dbReference type="Proteomes" id="UP000093281">
    <property type="component" value="Unassembled WGS sequence"/>
</dbReference>
<dbReference type="SUPFAM" id="SSF50621">
    <property type="entry name" value="Alanine racemase C-terminal domain-like"/>
    <property type="match status" value="1"/>
</dbReference>
<comment type="pathway">
    <text evidence="4">Amino-acid biosynthesis; D-alanine biosynthesis; D-alanine from L-alanine: step 1/1.</text>
</comment>
<dbReference type="UniPathway" id="UPA00042">
    <property type="reaction ID" value="UER00497"/>
</dbReference>
<feature type="binding site" evidence="4 6">
    <location>
        <position position="295"/>
    </location>
    <ligand>
        <name>substrate</name>
    </ligand>
</feature>
<name>A0A1C0B416_9BACT</name>
<dbReference type="PRINTS" id="PR00992">
    <property type="entry name" value="ALARACEMASE"/>
</dbReference>
<dbReference type="GO" id="GO:0009252">
    <property type="term" value="P:peptidoglycan biosynthetic process"/>
    <property type="evidence" value="ECO:0007669"/>
    <property type="project" value="TreeGrafter"/>
</dbReference>
<dbReference type="InterPro" id="IPR000821">
    <property type="entry name" value="Ala_racemase"/>
</dbReference>
<dbReference type="GO" id="GO:0008784">
    <property type="term" value="F:alanine racemase activity"/>
    <property type="evidence" value="ECO:0007669"/>
    <property type="project" value="UniProtKB-UniRule"/>
</dbReference>
<dbReference type="PANTHER" id="PTHR30511">
    <property type="entry name" value="ALANINE RACEMASE"/>
    <property type="match status" value="1"/>
</dbReference>
<evidence type="ECO:0000256" key="4">
    <source>
        <dbReference type="HAMAP-Rule" id="MF_01201"/>
    </source>
</evidence>
<dbReference type="SMART" id="SM01005">
    <property type="entry name" value="Ala_racemase_C"/>
    <property type="match status" value="1"/>
</dbReference>
<comment type="caution">
    <text evidence="8">The sequence shown here is derived from an EMBL/GenBank/DDBJ whole genome shotgun (WGS) entry which is preliminary data.</text>
</comment>
<dbReference type="EC" id="5.1.1.1" evidence="4"/>
<dbReference type="STRING" id="544718.AAX25_01829"/>
<comment type="function">
    <text evidence="4">Catalyzes the interconversion of L-alanine and D-alanine. May also act on other amino acids.</text>
</comment>
<dbReference type="Gene3D" id="2.40.37.10">
    <property type="entry name" value="Lyase, Ornithine Decarboxylase, Chain A, domain 1"/>
    <property type="match status" value="1"/>
</dbReference>
<dbReference type="Pfam" id="PF00842">
    <property type="entry name" value="Ala_racemase_C"/>
    <property type="match status" value="1"/>
</dbReference>
<gene>
    <name evidence="8" type="primary">alr</name>
    <name evidence="8" type="ORF">AAX29_01967</name>
</gene>
<evidence type="ECO:0000259" key="7">
    <source>
        <dbReference type="SMART" id="SM01005"/>
    </source>
</evidence>
<dbReference type="NCBIfam" id="NF000791">
    <property type="entry name" value="PRK00053.2-2"/>
    <property type="match status" value="1"/>
</dbReference>
<dbReference type="NCBIfam" id="TIGR00492">
    <property type="entry name" value="alr"/>
    <property type="match status" value="1"/>
</dbReference>
<evidence type="ECO:0000256" key="5">
    <source>
        <dbReference type="PIRSR" id="PIRSR600821-50"/>
    </source>
</evidence>
<keyword evidence="3 4" id="KW-0413">Isomerase</keyword>
<dbReference type="GO" id="GO:0030170">
    <property type="term" value="F:pyridoxal phosphate binding"/>
    <property type="evidence" value="ECO:0007669"/>
    <property type="project" value="UniProtKB-UniRule"/>
</dbReference>
<reference evidence="9" key="1">
    <citation type="submission" date="2015-05" db="EMBL/GenBank/DDBJ databases">
        <authorList>
            <person name="Rovetto F."/>
            <person name="Cocolin L."/>
            <person name="Illeghems K."/>
            <person name="Van Nieuwerburgh F."/>
            <person name="Houf K."/>
        </authorList>
    </citation>
    <scope>NUCLEOTIDE SEQUENCE [LARGE SCALE GENOMIC DNA]</scope>
    <source>
        <strain evidence="9">DU22</strain>
    </source>
</reference>
<sequence>MAKILLDKNKLFYNLEVISNKARSKDKVAIVLKDNAYGHGLVEIAKLVSEFGIKKAVVRTIKDAQKIESFFPYILVLADTSFHNYSHTFHIAINSVEDIKKVPSKANVHLKIDTGMHRNGISYDEIEDAIFGLLKQKANITGVFTHHRGADNLSTDFFWQNENFNKAKAKVKKVCEKLFLPLPAFHSCNSSALFRKEFFDEDFARVGIATYGYLDNSQILDFPKLKPIMSLWANKMATRTLEKGQSVGYGGNFTADSKMIVSTYDIGYGDGFLRLDGNTPYLTPKNYNILGRVSMDNLSINSDDEEVCIFDDVTKLAKIHNSISYEITCSLKENIKREIIE</sequence>
<dbReference type="InterPro" id="IPR029066">
    <property type="entry name" value="PLP-binding_barrel"/>
</dbReference>
<dbReference type="SUPFAM" id="SSF51419">
    <property type="entry name" value="PLP-binding barrel"/>
    <property type="match status" value="1"/>
</dbReference>
<dbReference type="PANTHER" id="PTHR30511:SF0">
    <property type="entry name" value="ALANINE RACEMASE, CATABOLIC-RELATED"/>
    <property type="match status" value="1"/>
</dbReference>
<dbReference type="GO" id="GO:0030632">
    <property type="term" value="P:D-alanine biosynthetic process"/>
    <property type="evidence" value="ECO:0007669"/>
    <property type="project" value="UniProtKB-UniRule"/>
</dbReference>
<evidence type="ECO:0000313" key="8">
    <source>
        <dbReference type="EMBL" id="OCL97087.1"/>
    </source>
</evidence>
<dbReference type="InterPro" id="IPR011079">
    <property type="entry name" value="Ala_racemase_C"/>
</dbReference>
<dbReference type="PATRIC" id="fig|544718.51.peg.1934"/>
<comment type="cofactor">
    <cofactor evidence="1 4 5">
        <name>pyridoxal 5'-phosphate</name>
        <dbReference type="ChEBI" id="CHEBI:597326"/>
    </cofactor>
</comment>
<comment type="catalytic activity">
    <reaction evidence="4">
        <text>L-alanine = D-alanine</text>
        <dbReference type="Rhea" id="RHEA:20249"/>
        <dbReference type="ChEBI" id="CHEBI:57416"/>
        <dbReference type="ChEBI" id="CHEBI:57972"/>
        <dbReference type="EC" id="5.1.1.1"/>
    </reaction>
</comment>
<evidence type="ECO:0000256" key="3">
    <source>
        <dbReference type="ARBA" id="ARBA00023235"/>
    </source>
</evidence>
<feature type="domain" description="Alanine racemase C-terminal" evidence="7">
    <location>
        <begin position="228"/>
        <end position="340"/>
    </location>
</feature>
<keyword evidence="2 4" id="KW-0663">Pyridoxal phosphate</keyword>
<organism evidence="8 9">
    <name type="scientific">Aliarcobacter thereius</name>
    <dbReference type="NCBI Taxonomy" id="544718"/>
    <lineage>
        <taxon>Bacteria</taxon>
        <taxon>Pseudomonadati</taxon>
        <taxon>Campylobacterota</taxon>
        <taxon>Epsilonproteobacteria</taxon>
        <taxon>Campylobacterales</taxon>
        <taxon>Arcobacteraceae</taxon>
        <taxon>Aliarcobacter</taxon>
    </lineage>
</organism>
<feature type="binding site" evidence="4 6">
    <location>
        <position position="118"/>
    </location>
    <ligand>
        <name>substrate</name>
    </ligand>
</feature>
<feature type="modified residue" description="N6-(pyridoxal phosphate)lysine" evidence="4 5">
    <location>
        <position position="33"/>
    </location>
</feature>